<keyword evidence="8 10" id="KW-0472">Membrane</keyword>
<dbReference type="EMBL" id="SOZE01000003">
    <property type="protein sequence ID" value="TFF39623.1"/>
    <property type="molecule type" value="Genomic_DNA"/>
</dbReference>
<feature type="transmembrane region" description="Helical" evidence="10">
    <location>
        <begin position="421"/>
        <end position="439"/>
    </location>
</feature>
<evidence type="ECO:0000256" key="5">
    <source>
        <dbReference type="ARBA" id="ARBA00022692"/>
    </source>
</evidence>
<dbReference type="InterPro" id="IPR050222">
    <property type="entry name" value="MATE_MdtK"/>
</dbReference>
<dbReference type="GO" id="GO:0015297">
    <property type="term" value="F:antiporter activity"/>
    <property type="evidence" value="ECO:0007669"/>
    <property type="project" value="UniProtKB-KW"/>
</dbReference>
<feature type="transmembrane region" description="Helical" evidence="10">
    <location>
        <begin position="254"/>
        <end position="275"/>
    </location>
</feature>
<evidence type="ECO:0000313" key="11">
    <source>
        <dbReference type="EMBL" id="TFF39623.1"/>
    </source>
</evidence>
<keyword evidence="5 10" id="KW-0812">Transmembrane</keyword>
<evidence type="ECO:0000256" key="1">
    <source>
        <dbReference type="ARBA" id="ARBA00004651"/>
    </source>
</evidence>
<feature type="transmembrane region" description="Helical" evidence="10">
    <location>
        <begin position="281"/>
        <end position="302"/>
    </location>
</feature>
<dbReference type="NCBIfam" id="TIGR00797">
    <property type="entry name" value="matE"/>
    <property type="match status" value="1"/>
</dbReference>
<dbReference type="CDD" id="cd13131">
    <property type="entry name" value="MATE_NorM_like"/>
    <property type="match status" value="1"/>
</dbReference>
<evidence type="ECO:0000256" key="10">
    <source>
        <dbReference type="SAM" id="Phobius"/>
    </source>
</evidence>
<feature type="transmembrane region" description="Helical" evidence="10">
    <location>
        <begin position="194"/>
        <end position="218"/>
    </location>
</feature>
<evidence type="ECO:0000256" key="4">
    <source>
        <dbReference type="ARBA" id="ARBA00022475"/>
    </source>
</evidence>
<feature type="transmembrane region" description="Helical" evidence="10">
    <location>
        <begin position="92"/>
        <end position="115"/>
    </location>
</feature>
<comment type="subcellular location">
    <subcellularLocation>
        <location evidence="1">Cell membrane</location>
        <topology evidence="1">Multi-pass membrane protein</topology>
    </subcellularLocation>
</comment>
<evidence type="ECO:0000313" key="12">
    <source>
        <dbReference type="Proteomes" id="UP000297540"/>
    </source>
</evidence>
<evidence type="ECO:0000256" key="2">
    <source>
        <dbReference type="ARBA" id="ARBA00022448"/>
    </source>
</evidence>
<evidence type="ECO:0000256" key="6">
    <source>
        <dbReference type="ARBA" id="ARBA00022989"/>
    </source>
</evidence>
<keyword evidence="12" id="KW-1185">Reference proteome</keyword>
<dbReference type="Pfam" id="PF01554">
    <property type="entry name" value="MatE"/>
    <property type="match status" value="2"/>
</dbReference>
<feature type="transmembrane region" description="Helical" evidence="10">
    <location>
        <begin position="394"/>
        <end position="415"/>
    </location>
</feature>
<dbReference type="GO" id="GO:0005886">
    <property type="term" value="C:plasma membrane"/>
    <property type="evidence" value="ECO:0007669"/>
    <property type="project" value="UniProtKB-SubCell"/>
</dbReference>
<protein>
    <recommendedName>
        <fullName evidence="9">Multidrug-efflux transporter</fullName>
    </recommendedName>
</protein>
<accession>A0A4Y8SKM9</accession>
<keyword evidence="2" id="KW-0813">Transport</keyword>
<dbReference type="AlphaFoldDB" id="A0A4Y8SKM9"/>
<feature type="transmembrane region" description="Helical" evidence="10">
    <location>
        <begin position="168"/>
        <end position="188"/>
    </location>
</feature>
<evidence type="ECO:0000256" key="8">
    <source>
        <dbReference type="ARBA" id="ARBA00023136"/>
    </source>
</evidence>
<keyword evidence="6 10" id="KW-1133">Transmembrane helix</keyword>
<organism evidence="11 12">
    <name type="scientific">Mucilaginibacter psychrotolerans</name>
    <dbReference type="NCBI Taxonomy" id="1524096"/>
    <lineage>
        <taxon>Bacteria</taxon>
        <taxon>Pseudomonadati</taxon>
        <taxon>Bacteroidota</taxon>
        <taxon>Sphingobacteriia</taxon>
        <taxon>Sphingobacteriales</taxon>
        <taxon>Sphingobacteriaceae</taxon>
        <taxon>Mucilaginibacter</taxon>
    </lineage>
</organism>
<dbReference type="GO" id="GO:0042910">
    <property type="term" value="F:xenobiotic transmembrane transporter activity"/>
    <property type="evidence" value="ECO:0007669"/>
    <property type="project" value="InterPro"/>
</dbReference>
<dbReference type="InterPro" id="IPR048279">
    <property type="entry name" value="MdtK-like"/>
</dbReference>
<dbReference type="OrthoDB" id="9780160at2"/>
<keyword evidence="7" id="KW-0406">Ion transport</keyword>
<feature type="transmembrane region" description="Helical" evidence="10">
    <location>
        <begin position="323"/>
        <end position="341"/>
    </location>
</feature>
<dbReference type="PANTHER" id="PTHR43298:SF2">
    <property type="entry name" value="FMN_FAD EXPORTER YEEO-RELATED"/>
    <property type="match status" value="1"/>
</dbReference>
<dbReference type="PIRSF" id="PIRSF006603">
    <property type="entry name" value="DinF"/>
    <property type="match status" value="1"/>
</dbReference>
<feature type="transmembrane region" description="Helical" evidence="10">
    <location>
        <begin position="48"/>
        <end position="71"/>
    </location>
</feature>
<sequence length="455" mass="49329">MKTTYLKYKHYYKDSLRLAIPVVISQLGHTLVQVSDSVIVGHFAGTTALAAVSLVSSLFLVPLVIGIGISYGVTPLIAQNNGRGDYKECSKLLSNSLLLNIIAAVVLFAAIYFGVLAFIDKLHQSPEVVAQAKPFLFLLSLSLIPLMVFSTFKQFAEGLGFTKQAMMVSIWGNVLNICLGITFVKGLFGIPPMGIRGVGFSTLIDRSVMAIVMAFYVLRSPIFRKYLHDFTVRNVDRIRGLQILKIGAPVALQYTFEVSAFGAAAILIGMIGPIPQAAHQVAISLAAITYMMASGISSAAAIRSGNYFGSGDHHNLRLSAISNYHIVIVFMSCTAIIFTLFNHVLPYIYTTDRSVIAIAEQLLIVAAFFQLFDGTQVVGLGVLRGIGDVNIPTVITFVSYWVIGLPIGYLLGIHLGLGVTGVWYGLVCGLMSASVMLFLRFQVISKRNKLTVVID</sequence>
<dbReference type="Proteomes" id="UP000297540">
    <property type="component" value="Unassembled WGS sequence"/>
</dbReference>
<feature type="transmembrane region" description="Helical" evidence="10">
    <location>
        <begin position="361"/>
        <end position="382"/>
    </location>
</feature>
<name>A0A4Y8SKM9_9SPHI</name>
<evidence type="ECO:0000256" key="7">
    <source>
        <dbReference type="ARBA" id="ARBA00023065"/>
    </source>
</evidence>
<evidence type="ECO:0000256" key="3">
    <source>
        <dbReference type="ARBA" id="ARBA00022449"/>
    </source>
</evidence>
<comment type="caution">
    <text evidence="11">The sequence shown here is derived from an EMBL/GenBank/DDBJ whole genome shotgun (WGS) entry which is preliminary data.</text>
</comment>
<proteinExistence type="predicted"/>
<reference evidence="11 12" key="1">
    <citation type="journal article" date="2017" name="Int. J. Syst. Evol. Microbiol.">
        <title>Mucilaginibacterpsychrotolerans sp. nov., isolated from peatlands.</title>
        <authorList>
            <person name="Deng Y."/>
            <person name="Shen L."/>
            <person name="Xu B."/>
            <person name="Liu Y."/>
            <person name="Gu Z."/>
            <person name="Liu H."/>
            <person name="Zhou Y."/>
        </authorList>
    </citation>
    <scope>NUCLEOTIDE SEQUENCE [LARGE SCALE GENOMIC DNA]</scope>
    <source>
        <strain evidence="11 12">NH7-4</strain>
    </source>
</reference>
<evidence type="ECO:0000256" key="9">
    <source>
        <dbReference type="ARBA" id="ARBA00031636"/>
    </source>
</evidence>
<keyword evidence="3" id="KW-0050">Antiport</keyword>
<dbReference type="InterPro" id="IPR002528">
    <property type="entry name" value="MATE_fam"/>
</dbReference>
<dbReference type="PANTHER" id="PTHR43298">
    <property type="entry name" value="MULTIDRUG RESISTANCE PROTEIN NORM-RELATED"/>
    <property type="match status" value="1"/>
</dbReference>
<gene>
    <name evidence="11" type="ORF">E2R66_04430</name>
</gene>
<dbReference type="RefSeq" id="WP_133227078.1">
    <property type="nucleotide sequence ID" value="NZ_SOZE01000003.1"/>
</dbReference>
<feature type="transmembrane region" description="Helical" evidence="10">
    <location>
        <begin position="135"/>
        <end position="156"/>
    </location>
</feature>
<keyword evidence="4" id="KW-1003">Cell membrane</keyword>
<dbReference type="GO" id="GO:0006811">
    <property type="term" value="P:monoatomic ion transport"/>
    <property type="evidence" value="ECO:0007669"/>
    <property type="project" value="UniProtKB-KW"/>
</dbReference>